<dbReference type="InterPro" id="IPR036028">
    <property type="entry name" value="SH3-like_dom_sf"/>
</dbReference>
<comment type="catalytic activity">
    <reaction evidence="34">
        <text>L-seryl-[protein] + ATP = O-phospho-L-seryl-[protein] + ADP + H(+)</text>
        <dbReference type="Rhea" id="RHEA:17989"/>
        <dbReference type="Rhea" id="RHEA-COMP:9863"/>
        <dbReference type="Rhea" id="RHEA-COMP:11604"/>
        <dbReference type="ChEBI" id="CHEBI:15378"/>
        <dbReference type="ChEBI" id="CHEBI:29999"/>
        <dbReference type="ChEBI" id="CHEBI:30616"/>
        <dbReference type="ChEBI" id="CHEBI:83421"/>
        <dbReference type="ChEBI" id="CHEBI:456216"/>
        <dbReference type="EC" id="2.7.11.1"/>
    </reaction>
</comment>
<dbReference type="SUPFAM" id="SSF46934">
    <property type="entry name" value="UBA-like"/>
    <property type="match status" value="2"/>
</dbReference>
<dbReference type="CDD" id="cd09539">
    <property type="entry name" value="SAM_TNK-like"/>
    <property type="match status" value="1"/>
</dbReference>
<dbReference type="GO" id="GO:0005905">
    <property type="term" value="C:clathrin-coated pit"/>
    <property type="evidence" value="ECO:0007669"/>
    <property type="project" value="UniProtKB-SubCell"/>
</dbReference>
<dbReference type="GO" id="GO:0005886">
    <property type="term" value="C:plasma membrane"/>
    <property type="evidence" value="ECO:0007669"/>
    <property type="project" value="UniProtKB-SubCell"/>
</dbReference>
<keyword evidence="23" id="KW-0418">Kinase</keyword>
<reference evidence="44 45" key="1">
    <citation type="submission" date="2023-03" db="EMBL/GenBank/DDBJ databases">
        <title>Genome insight into feeding habits of ladybird beetles.</title>
        <authorList>
            <person name="Li H.-S."/>
            <person name="Huang Y.-H."/>
            <person name="Pang H."/>
        </authorList>
    </citation>
    <scope>NUCLEOTIDE SEQUENCE [LARGE SCALE GENOMIC DNA]</scope>
    <source>
        <strain evidence="44">SYSU_2023b</strain>
        <tissue evidence="44">Whole body</tissue>
    </source>
</reference>
<keyword evidence="25" id="KW-0460">Magnesium</keyword>
<dbReference type="GO" id="GO:0005634">
    <property type="term" value="C:nucleus"/>
    <property type="evidence" value="ECO:0007669"/>
    <property type="project" value="UniProtKB-SubCell"/>
</dbReference>
<evidence type="ECO:0000256" key="4">
    <source>
        <dbReference type="ARBA" id="ARBA00004177"/>
    </source>
</evidence>
<dbReference type="GO" id="GO:0004674">
    <property type="term" value="F:protein serine/threonine kinase activity"/>
    <property type="evidence" value="ECO:0007669"/>
    <property type="project" value="UniProtKB-KW"/>
</dbReference>
<dbReference type="Gene3D" id="1.10.8.10">
    <property type="entry name" value="DNA helicase RuvA subunit, C-terminal domain"/>
    <property type="match status" value="1"/>
</dbReference>
<dbReference type="PANTHER" id="PTHR24418">
    <property type="entry name" value="TYROSINE-PROTEIN KINASE"/>
    <property type="match status" value="1"/>
</dbReference>
<feature type="region of interest" description="Disordered" evidence="40">
    <location>
        <begin position="744"/>
        <end position="764"/>
    </location>
</feature>
<evidence type="ECO:0000256" key="8">
    <source>
        <dbReference type="ARBA" id="ARBA00004536"/>
    </source>
</evidence>
<evidence type="ECO:0000256" key="32">
    <source>
        <dbReference type="ARBA" id="ARBA00023329"/>
    </source>
</evidence>
<dbReference type="PROSITE" id="PS50011">
    <property type="entry name" value="PROTEIN_KINASE_DOM"/>
    <property type="match status" value="1"/>
</dbReference>
<dbReference type="CDD" id="cd14328">
    <property type="entry name" value="UBA_TNK1"/>
    <property type="match status" value="1"/>
</dbReference>
<evidence type="ECO:0000259" key="43">
    <source>
        <dbReference type="PROSITE" id="PS50030"/>
    </source>
</evidence>
<gene>
    <name evidence="44" type="ORF">WA026_012269</name>
</gene>
<dbReference type="GO" id="GO:0030136">
    <property type="term" value="C:clathrin-coated vesicle"/>
    <property type="evidence" value="ECO:0007669"/>
    <property type="project" value="UniProtKB-SubCell"/>
</dbReference>
<dbReference type="InterPro" id="IPR020635">
    <property type="entry name" value="Tyr_kinase_cat_dom"/>
</dbReference>
<keyword evidence="28" id="KW-0472">Membrane</keyword>
<dbReference type="GO" id="GO:0005912">
    <property type="term" value="C:adherens junction"/>
    <property type="evidence" value="ECO:0007669"/>
    <property type="project" value="UniProtKB-SubCell"/>
</dbReference>
<keyword evidence="26" id="KW-0832">Ubl conjugation</keyword>
<dbReference type="PRINTS" id="PR00109">
    <property type="entry name" value="TYRKINASE"/>
</dbReference>
<evidence type="ECO:0000256" key="11">
    <source>
        <dbReference type="ARBA" id="ARBA00012513"/>
    </source>
</evidence>
<keyword evidence="29" id="KW-0829">Tyrosine-protein kinase</keyword>
<evidence type="ECO:0000256" key="14">
    <source>
        <dbReference type="ARBA" id="ARBA00022481"/>
    </source>
</evidence>
<evidence type="ECO:0000256" key="25">
    <source>
        <dbReference type="ARBA" id="ARBA00022842"/>
    </source>
</evidence>
<keyword evidence="45" id="KW-1185">Reference proteome</keyword>
<dbReference type="PROSITE" id="PS50002">
    <property type="entry name" value="SH3"/>
    <property type="match status" value="1"/>
</dbReference>
<dbReference type="InterPro" id="IPR015116">
    <property type="entry name" value="Cdc42-bd-like"/>
</dbReference>
<evidence type="ECO:0000256" key="23">
    <source>
        <dbReference type="ARBA" id="ARBA00022777"/>
    </source>
</evidence>
<evidence type="ECO:0000256" key="6">
    <source>
        <dbReference type="ARBA" id="ARBA00004236"/>
    </source>
</evidence>
<evidence type="ECO:0000256" key="3">
    <source>
        <dbReference type="ARBA" id="ARBA00004132"/>
    </source>
</evidence>
<dbReference type="GO" id="GO:0004715">
    <property type="term" value="F:non-membrane spanning protein tyrosine kinase activity"/>
    <property type="evidence" value="ECO:0007669"/>
    <property type="project" value="UniProtKB-EC"/>
</dbReference>
<proteinExistence type="inferred from homology"/>
<dbReference type="InterPro" id="IPR037085">
    <property type="entry name" value="Cdc42-bd-like_dom_sf"/>
</dbReference>
<comment type="subcellular location">
    <subcellularLocation>
        <location evidence="8">Cell junction</location>
        <location evidence="8">Adherens junction</location>
    </subcellularLocation>
    <subcellularLocation>
        <location evidence="6">Cell membrane</location>
    </subcellularLocation>
    <subcellularLocation>
        <location evidence="7">Cytoplasm</location>
        <location evidence="7">Cytosol</location>
    </subcellularLocation>
    <subcellularLocation>
        <location evidence="5">Cytoplasmic vesicle membrane</location>
        <topology evidence="5">Peripheral membrane protein</topology>
        <orientation evidence="5">Cytoplasmic side</orientation>
    </subcellularLocation>
    <subcellularLocation>
        <location evidence="3">Cytoplasmic vesicle</location>
        <location evidence="3">Clathrin-coated vesicle</location>
    </subcellularLocation>
    <subcellularLocation>
        <location evidence="4">Endosome</location>
    </subcellularLocation>
    <subcellularLocation>
        <location evidence="9">Membrane</location>
        <location evidence="9">Clathrin-coated pit</location>
    </subcellularLocation>
    <subcellularLocation>
        <location evidence="2">Nucleus</location>
    </subcellularLocation>
</comment>
<dbReference type="PROSITE" id="PS00107">
    <property type="entry name" value="PROTEIN_KINASE_ATP"/>
    <property type="match status" value="1"/>
</dbReference>
<dbReference type="EC" id="2.7.10.2" evidence="10"/>
<evidence type="ECO:0000313" key="44">
    <source>
        <dbReference type="EMBL" id="KAK9890928.1"/>
    </source>
</evidence>
<evidence type="ECO:0000256" key="30">
    <source>
        <dbReference type="ARBA" id="ARBA00023176"/>
    </source>
</evidence>
<evidence type="ECO:0000256" key="40">
    <source>
        <dbReference type="SAM" id="MobiDB-lite"/>
    </source>
</evidence>
<organism evidence="44 45">
    <name type="scientific">Henosepilachna vigintioctopunctata</name>
    <dbReference type="NCBI Taxonomy" id="420089"/>
    <lineage>
        <taxon>Eukaryota</taxon>
        <taxon>Metazoa</taxon>
        <taxon>Ecdysozoa</taxon>
        <taxon>Arthropoda</taxon>
        <taxon>Hexapoda</taxon>
        <taxon>Insecta</taxon>
        <taxon>Pterygota</taxon>
        <taxon>Neoptera</taxon>
        <taxon>Endopterygota</taxon>
        <taxon>Coleoptera</taxon>
        <taxon>Polyphaga</taxon>
        <taxon>Cucujiformia</taxon>
        <taxon>Coccinelloidea</taxon>
        <taxon>Coccinellidae</taxon>
        <taxon>Epilachninae</taxon>
        <taxon>Epilachnini</taxon>
        <taxon>Henosepilachna</taxon>
    </lineage>
</organism>
<dbReference type="InterPro" id="IPR011009">
    <property type="entry name" value="Kinase-like_dom_sf"/>
</dbReference>
<evidence type="ECO:0000256" key="17">
    <source>
        <dbReference type="ARBA" id="ARBA00022553"/>
    </source>
</evidence>
<dbReference type="CDD" id="cd05040">
    <property type="entry name" value="PTKc_Ack_like"/>
    <property type="match status" value="1"/>
</dbReference>
<name>A0AAW1VEF2_9CUCU</name>
<comment type="caution">
    <text evidence="44">The sequence shown here is derived from an EMBL/GenBank/DDBJ whole genome shotgun (WGS) entry which is preliminary data.</text>
</comment>
<dbReference type="EMBL" id="JARQZJ010000126">
    <property type="protein sequence ID" value="KAK9890928.1"/>
    <property type="molecule type" value="Genomic_DNA"/>
</dbReference>
<dbReference type="Proteomes" id="UP001431783">
    <property type="component" value="Unassembled WGS sequence"/>
</dbReference>
<evidence type="ECO:0000256" key="31">
    <source>
        <dbReference type="ARBA" id="ARBA00023242"/>
    </source>
</evidence>
<dbReference type="InterPro" id="IPR049587">
    <property type="entry name" value="TNK-like_SAM"/>
</dbReference>
<evidence type="ECO:0000256" key="34">
    <source>
        <dbReference type="ARBA" id="ARBA00048679"/>
    </source>
</evidence>
<comment type="catalytic activity">
    <reaction evidence="33">
        <text>L-threonyl-[protein] + ATP = O-phospho-L-threonyl-[protein] + ADP + H(+)</text>
        <dbReference type="Rhea" id="RHEA:46608"/>
        <dbReference type="Rhea" id="RHEA-COMP:11060"/>
        <dbReference type="Rhea" id="RHEA-COMP:11605"/>
        <dbReference type="ChEBI" id="CHEBI:15378"/>
        <dbReference type="ChEBI" id="CHEBI:30013"/>
        <dbReference type="ChEBI" id="CHEBI:30616"/>
        <dbReference type="ChEBI" id="CHEBI:61977"/>
        <dbReference type="ChEBI" id="CHEBI:456216"/>
        <dbReference type="EC" id="2.7.11.1"/>
    </reaction>
</comment>
<keyword evidence="31" id="KW-0539">Nucleus</keyword>
<dbReference type="Gene3D" id="4.10.680.10">
    <property type="entry name" value="Cdc42-like binding domain"/>
    <property type="match status" value="1"/>
</dbReference>
<dbReference type="Gene3D" id="1.10.510.10">
    <property type="entry name" value="Transferase(Phosphotransferase) domain 1"/>
    <property type="match status" value="1"/>
</dbReference>
<evidence type="ECO:0000256" key="7">
    <source>
        <dbReference type="ARBA" id="ARBA00004514"/>
    </source>
</evidence>
<feature type="domain" description="UBA" evidence="43">
    <location>
        <begin position="1176"/>
        <end position="1217"/>
    </location>
</feature>
<dbReference type="SUPFAM" id="SSF56112">
    <property type="entry name" value="Protein kinase-like (PK-like)"/>
    <property type="match status" value="1"/>
</dbReference>
<evidence type="ECO:0000256" key="5">
    <source>
        <dbReference type="ARBA" id="ARBA00004180"/>
    </source>
</evidence>
<keyword evidence="24 39" id="KW-0067">ATP-binding</keyword>
<evidence type="ECO:0000256" key="35">
    <source>
        <dbReference type="ARBA" id="ARBA00060742"/>
    </source>
</evidence>
<comment type="similarity">
    <text evidence="35">Belongs to the protein kinase superfamily. Tyr protein kinase family.</text>
</comment>
<dbReference type="GO" id="GO:0030659">
    <property type="term" value="C:cytoplasmic vesicle membrane"/>
    <property type="evidence" value="ECO:0007669"/>
    <property type="project" value="UniProtKB-SubCell"/>
</dbReference>
<feature type="domain" description="Protein kinase" evidence="42">
    <location>
        <begin position="109"/>
        <end position="368"/>
    </location>
</feature>
<dbReference type="FunFam" id="1.10.510.10:FF:000080">
    <property type="entry name" value="Putative activated CDC42 kinase 1"/>
    <property type="match status" value="1"/>
</dbReference>
<evidence type="ECO:0000256" key="38">
    <source>
        <dbReference type="PROSITE-ProRule" id="PRU00192"/>
    </source>
</evidence>
<dbReference type="InterPro" id="IPR000719">
    <property type="entry name" value="Prot_kinase_dom"/>
</dbReference>
<dbReference type="AlphaFoldDB" id="A0AAW1VEF2"/>
<evidence type="ECO:0000256" key="10">
    <source>
        <dbReference type="ARBA" id="ARBA00011903"/>
    </source>
</evidence>
<evidence type="ECO:0000256" key="9">
    <source>
        <dbReference type="ARBA" id="ARBA00004600"/>
    </source>
</evidence>
<dbReference type="InterPro" id="IPR050198">
    <property type="entry name" value="Non-receptor_tyrosine_kinases"/>
</dbReference>
<keyword evidence="14" id="KW-0488">Methylation</keyword>
<dbReference type="InterPro" id="IPR001452">
    <property type="entry name" value="SH3_domain"/>
</dbReference>
<dbReference type="InterPro" id="IPR015940">
    <property type="entry name" value="UBA"/>
</dbReference>
<evidence type="ECO:0000256" key="19">
    <source>
        <dbReference type="ARBA" id="ARBA00022679"/>
    </source>
</evidence>
<evidence type="ECO:0000256" key="1">
    <source>
        <dbReference type="ARBA" id="ARBA00001946"/>
    </source>
</evidence>
<sequence>MSEEGIEWLKEILHDTQLIQFLIPIRDDLQITRLEHFDYVTTEDLENVGLSKPGGRRLLDAVKKKRSNQKKRNLINKLIPVNKGTLNKKQEEKNVDSDFTSCLIEESKITLSIKLGDGSFGVVRRGEWNSPNGRIVQVAVKVLKADALSQPGVFEDFIKEVQAMHVLNHKNLIRLYGVVLSQPMMMVTELAPLGSLLDYLRKQCQHIPVPLLCEYATQVAYGMAYLESKRFLHRDLACRNVLLASEDRVKIGDFGLMRALPQEEDCYIMTEHKKVPFPWCAPESLRSRQFSHASDTWMFGVTVWEMFTFGEDPWMGLVGSQILRKIDKEGERLHHPDACPPRIYETLLQCWARNPDERPSFAALKDFFRKNKTPLMKALSRLDEPDHMKIFEGDEIAIIDGSAELYWWKGQNQRTFDIGSFPRCIVDPMRPKHSEDISKPLQNSFIHTGHGSAFGDSWGSPSYIDEMYLKNPMEPPDVIGMRRDDKSAPQLLDRRKASTKASITSHKKYTEKQFSYKKLLNEKNGDTIKVKHKPHRPPEPKIETNREGVLIELSPDEMLQDKLRNKREAQLKIPSTMSLLDTPIDVPQMVNEEDWPPDSASGPPPYQEPPIYYNLSNGPPSFASCCDIPTDPFDTSNVPIYQTILKSSTTSGSSPLLTTRSNSVHTSPVKLTIGESTKTNSSPKYCPIAQNVSIPVISAVENSNRQTDVATHPPISNRAMDSSALPNSEACLNQALESPPLSKLTSYSTIKPQGDSVSQSNLSVNNSNYSPQLLGSPFSNSVISNSNRTHQVSCGTEVSSSGYASQVLCMSSSNYEDSNPVPNSSINYVISCVSDREKNVAVSKNIYAAQKDIAFPIEPIKTTNLNGATYNNLNTVELNMSKLNMKEPVDKGASFSPDFLSELEKYLSCKSKTEKKEVKNTNQVLQGQSLPLNGVQNETNMLNEARYSGVPQETNAIVNRMWYESNVKIGGTSKECNVSGSTNHTMPTEYGEFKSNRRYDQVYSSTSSNLNSVHYNTLEAQNGLASALYSNQYQTYEPTYYGVAESVSAYSSRNSYSTQLGVYGSGSERSTLYGDVSDAIYSEIPEHVYSQVPSETLRPHRPAPPSPFVMGTAQPQSMQQIQRKLQQSMLSTDAERLMTPEYKKAKVTQLMNCVSNVSNDDCLRALQSCGWDVGTGIKNLKIEQLMKLGLVSKEKCEEALQKTNWNIELAASAILDT</sequence>
<dbReference type="InterPro" id="IPR055175">
    <property type="entry name" value="ACK/TNK-like_SAM"/>
</dbReference>
<dbReference type="Gene3D" id="3.30.200.20">
    <property type="entry name" value="Phosphorylase Kinase, domain 1"/>
    <property type="match status" value="1"/>
</dbReference>
<keyword evidence="16" id="KW-0723">Serine/threonine-protein kinase</keyword>
<evidence type="ECO:0000256" key="21">
    <source>
        <dbReference type="ARBA" id="ARBA00022741"/>
    </source>
</evidence>
<dbReference type="FunFam" id="3.30.200.20:FF:000107">
    <property type="entry name" value="Putative activated CDC42 kinase 1"/>
    <property type="match status" value="1"/>
</dbReference>
<dbReference type="InterPro" id="IPR001245">
    <property type="entry name" value="Ser-Thr/Tyr_kinase_cat_dom"/>
</dbReference>
<dbReference type="Pfam" id="PF22931">
    <property type="entry name" value="SAM_TNK"/>
    <property type="match status" value="1"/>
</dbReference>
<keyword evidence="13" id="KW-1003">Cell membrane</keyword>
<keyword evidence="20" id="KW-0479">Metal-binding</keyword>
<dbReference type="PROSITE" id="PS50030">
    <property type="entry name" value="UBA"/>
    <property type="match status" value="1"/>
</dbReference>
<dbReference type="EC" id="2.7.11.1" evidence="11"/>
<keyword evidence="30" id="KW-0168">Coated pit</keyword>
<protein>
    <recommendedName>
        <fullName evidence="36">Activated CDC42 kinase 1</fullName>
        <ecNumber evidence="10">2.7.10.2</ecNumber>
        <ecNumber evidence="11">2.7.11.1</ecNumber>
    </recommendedName>
    <alternativeName>
        <fullName evidence="37">Tyrosine kinase non-receptor protein 2</fullName>
    </alternativeName>
</protein>
<dbReference type="GO" id="GO:0005768">
    <property type="term" value="C:endosome"/>
    <property type="evidence" value="ECO:0007669"/>
    <property type="project" value="UniProtKB-SubCell"/>
</dbReference>
<evidence type="ECO:0000256" key="33">
    <source>
        <dbReference type="ARBA" id="ARBA00047899"/>
    </source>
</evidence>
<evidence type="ECO:0000256" key="16">
    <source>
        <dbReference type="ARBA" id="ARBA00022527"/>
    </source>
</evidence>
<evidence type="ECO:0000256" key="18">
    <source>
        <dbReference type="ARBA" id="ARBA00022583"/>
    </source>
</evidence>
<evidence type="ECO:0000313" key="45">
    <source>
        <dbReference type="Proteomes" id="UP001431783"/>
    </source>
</evidence>
<keyword evidence="19" id="KW-0808">Transferase</keyword>
<evidence type="ECO:0000256" key="13">
    <source>
        <dbReference type="ARBA" id="ARBA00022475"/>
    </source>
</evidence>
<evidence type="ECO:0000256" key="20">
    <source>
        <dbReference type="ARBA" id="ARBA00022723"/>
    </source>
</evidence>
<accession>A0AAW1VEF2</accession>
<evidence type="ECO:0000256" key="37">
    <source>
        <dbReference type="ARBA" id="ARBA00077194"/>
    </source>
</evidence>
<evidence type="ECO:0000259" key="42">
    <source>
        <dbReference type="PROSITE" id="PS50011"/>
    </source>
</evidence>
<evidence type="ECO:0000259" key="41">
    <source>
        <dbReference type="PROSITE" id="PS50002"/>
    </source>
</evidence>
<evidence type="ECO:0000256" key="29">
    <source>
        <dbReference type="ARBA" id="ARBA00023137"/>
    </source>
</evidence>
<dbReference type="InterPro" id="IPR017441">
    <property type="entry name" value="Protein_kinase_ATP_BS"/>
</dbReference>
<evidence type="ECO:0000256" key="22">
    <source>
        <dbReference type="ARBA" id="ARBA00022753"/>
    </source>
</evidence>
<evidence type="ECO:0000256" key="15">
    <source>
        <dbReference type="ARBA" id="ARBA00022490"/>
    </source>
</evidence>
<evidence type="ECO:0000256" key="2">
    <source>
        <dbReference type="ARBA" id="ARBA00004123"/>
    </source>
</evidence>
<dbReference type="GO" id="GO:0046872">
    <property type="term" value="F:metal ion binding"/>
    <property type="evidence" value="ECO:0007669"/>
    <property type="project" value="UniProtKB-KW"/>
</dbReference>
<keyword evidence="12 38" id="KW-0728">SH3 domain</keyword>
<evidence type="ECO:0000256" key="36">
    <source>
        <dbReference type="ARBA" id="ARBA00072244"/>
    </source>
</evidence>
<dbReference type="GO" id="GO:0005524">
    <property type="term" value="F:ATP binding"/>
    <property type="evidence" value="ECO:0007669"/>
    <property type="project" value="UniProtKB-UniRule"/>
</dbReference>
<keyword evidence="18" id="KW-0254">Endocytosis</keyword>
<dbReference type="InterPro" id="IPR008266">
    <property type="entry name" value="Tyr_kinase_AS"/>
</dbReference>
<evidence type="ECO:0000256" key="26">
    <source>
        <dbReference type="ARBA" id="ARBA00022843"/>
    </source>
</evidence>
<feature type="binding site" evidence="39">
    <location>
        <position position="141"/>
    </location>
    <ligand>
        <name>ATP</name>
        <dbReference type="ChEBI" id="CHEBI:30616"/>
    </ligand>
</feature>
<dbReference type="InterPro" id="IPR009060">
    <property type="entry name" value="UBA-like_sf"/>
</dbReference>
<evidence type="ECO:0000256" key="12">
    <source>
        <dbReference type="ARBA" id="ARBA00022443"/>
    </source>
</evidence>
<dbReference type="SUPFAM" id="SSF50044">
    <property type="entry name" value="SH3-domain"/>
    <property type="match status" value="1"/>
</dbReference>
<keyword evidence="22" id="KW-0967">Endosome</keyword>
<keyword evidence="32" id="KW-0968">Cytoplasmic vesicle</keyword>
<dbReference type="FunFam" id="4.10.680.10:FF:000001">
    <property type="entry name" value="activated CDC42 kinase 1 isoform X1"/>
    <property type="match status" value="1"/>
</dbReference>
<dbReference type="Pfam" id="PF09027">
    <property type="entry name" value="GTPase_binding"/>
    <property type="match status" value="1"/>
</dbReference>
<comment type="cofactor">
    <cofactor evidence="1">
        <name>Mg(2+)</name>
        <dbReference type="ChEBI" id="CHEBI:18420"/>
    </cofactor>
</comment>
<keyword evidence="15" id="KW-0963">Cytoplasm</keyword>
<evidence type="ECO:0000256" key="28">
    <source>
        <dbReference type="ARBA" id="ARBA00023136"/>
    </source>
</evidence>
<keyword evidence="17" id="KW-0597">Phosphoprotein</keyword>
<evidence type="ECO:0000256" key="24">
    <source>
        <dbReference type="ARBA" id="ARBA00022840"/>
    </source>
</evidence>
<keyword evidence="27" id="KW-0965">Cell junction</keyword>
<keyword evidence="21 39" id="KW-0547">Nucleotide-binding</keyword>
<feature type="domain" description="SH3" evidence="41">
    <location>
        <begin position="371"/>
        <end position="431"/>
    </location>
</feature>
<evidence type="ECO:0000256" key="27">
    <source>
        <dbReference type="ARBA" id="ARBA00022949"/>
    </source>
</evidence>
<dbReference type="GO" id="GO:0006897">
    <property type="term" value="P:endocytosis"/>
    <property type="evidence" value="ECO:0007669"/>
    <property type="project" value="UniProtKB-KW"/>
</dbReference>
<dbReference type="PROSITE" id="PS00109">
    <property type="entry name" value="PROTEIN_KINASE_TYR"/>
    <property type="match status" value="1"/>
</dbReference>
<evidence type="ECO:0000256" key="39">
    <source>
        <dbReference type="PROSITE-ProRule" id="PRU10141"/>
    </source>
</evidence>
<dbReference type="SMART" id="SM00219">
    <property type="entry name" value="TyrKc"/>
    <property type="match status" value="1"/>
</dbReference>
<dbReference type="GO" id="GO:0005829">
    <property type="term" value="C:cytosol"/>
    <property type="evidence" value="ECO:0007669"/>
    <property type="project" value="UniProtKB-SubCell"/>
</dbReference>
<dbReference type="SMART" id="SM00165">
    <property type="entry name" value="UBA"/>
    <property type="match status" value="1"/>
</dbReference>
<dbReference type="Pfam" id="PF07714">
    <property type="entry name" value="PK_Tyr_Ser-Thr"/>
    <property type="match status" value="1"/>
</dbReference>
<dbReference type="GO" id="GO:0002009">
    <property type="term" value="P:morphogenesis of an epithelium"/>
    <property type="evidence" value="ECO:0007669"/>
    <property type="project" value="UniProtKB-ARBA"/>
</dbReference>